<dbReference type="STRING" id="1836467.BTR34_07930"/>
<dbReference type="InterPro" id="IPR000801">
    <property type="entry name" value="Esterase-like"/>
</dbReference>
<comment type="caution">
    <text evidence="1">The sequence shown here is derived from an EMBL/GenBank/DDBJ whole genome shotgun (WGS) entry which is preliminary data.</text>
</comment>
<dbReference type="Proteomes" id="UP000092164">
    <property type="component" value="Unassembled WGS sequence"/>
</dbReference>
<dbReference type="Pfam" id="PF00756">
    <property type="entry name" value="Esterase"/>
    <property type="match status" value="1"/>
</dbReference>
<keyword evidence="2" id="KW-1185">Reference proteome</keyword>
<dbReference type="InterPro" id="IPR050583">
    <property type="entry name" value="Mycobacterial_A85_antigen"/>
</dbReference>
<dbReference type="AlphaFoldDB" id="A0A1B7Z477"/>
<dbReference type="Gene3D" id="3.40.50.1820">
    <property type="entry name" value="alpha/beta hydrolase"/>
    <property type="match status" value="1"/>
</dbReference>
<reference evidence="2" key="1">
    <citation type="submission" date="2016-06" db="EMBL/GenBank/DDBJ databases">
        <authorList>
            <person name="Zhan P."/>
        </authorList>
    </citation>
    <scope>NUCLEOTIDE SEQUENCE [LARGE SCALE GENOMIC DNA]</scope>
    <source>
        <strain evidence="2">T28</strain>
    </source>
</reference>
<proteinExistence type="predicted"/>
<dbReference type="OrthoDB" id="9775130at2"/>
<dbReference type="PANTHER" id="PTHR48098:SF6">
    <property type="entry name" value="FERRI-BACILLIBACTIN ESTERASE BESA"/>
    <property type="match status" value="1"/>
</dbReference>
<dbReference type="EMBL" id="LZFP01000034">
    <property type="protein sequence ID" value="OBR37519.1"/>
    <property type="molecule type" value="Genomic_DNA"/>
</dbReference>
<dbReference type="KEGG" id="mart:BTR34_07930"/>
<sequence length="237" mass="27845">MAKIEHIQYYSNILGRNVNLEITGHWGHPILMFPSSGGQYTQNTEFGLLGSIMSFIDEGKVKIYNVETIDMLSFYDDHMDSGTKIHNYELYMQFLKNELIPYIQQECNTHRIGVAGVSFGGYHAANTAFRFPDLISHYIGMSAAFNIRSMVPMLDDMRIYYNCPDEFMSHEEGWKYDHIQIVLGTSDWDICLDKNKRMSSILREKGIDHWYDEKKWIDHDWPLWKMMFPEYLGAFFN</sequence>
<evidence type="ECO:0000313" key="1">
    <source>
        <dbReference type="EMBL" id="OBR37519.1"/>
    </source>
</evidence>
<evidence type="ECO:0000313" key="2">
    <source>
        <dbReference type="Proteomes" id="UP000092164"/>
    </source>
</evidence>
<dbReference type="InterPro" id="IPR029058">
    <property type="entry name" value="AB_hydrolase_fold"/>
</dbReference>
<dbReference type="PANTHER" id="PTHR48098">
    <property type="entry name" value="ENTEROCHELIN ESTERASE-RELATED"/>
    <property type="match status" value="1"/>
</dbReference>
<dbReference type="RefSeq" id="WP_068485615.1">
    <property type="nucleotide sequence ID" value="NZ_CP018760.1"/>
</dbReference>
<protein>
    <submittedName>
        <fullName evidence="1">Esterase</fullName>
    </submittedName>
</protein>
<accession>A0A1B7Z477</accession>
<name>A0A1B7Z477_9FLAO</name>
<organism evidence="1 2">
    <name type="scientific">Maribacter hydrothermalis</name>
    <dbReference type="NCBI Taxonomy" id="1836467"/>
    <lineage>
        <taxon>Bacteria</taxon>
        <taxon>Pseudomonadati</taxon>
        <taxon>Bacteroidota</taxon>
        <taxon>Flavobacteriia</taxon>
        <taxon>Flavobacteriales</taxon>
        <taxon>Flavobacteriaceae</taxon>
        <taxon>Maribacter</taxon>
    </lineage>
</organism>
<gene>
    <name evidence="1" type="ORF">A9200_07680</name>
</gene>
<dbReference type="SUPFAM" id="SSF53474">
    <property type="entry name" value="alpha/beta-Hydrolases"/>
    <property type="match status" value="1"/>
</dbReference>